<dbReference type="EMBL" id="CP045871">
    <property type="protein sequence ID" value="QGG80616.1"/>
    <property type="molecule type" value="Genomic_DNA"/>
</dbReference>
<protein>
    <submittedName>
        <fullName evidence="1">Acyl-CoA transferase</fullName>
    </submittedName>
</protein>
<proteinExistence type="predicted"/>
<dbReference type="KEGG" id="llp:GH975_08550"/>
<dbReference type="GO" id="GO:0016740">
    <property type="term" value="F:transferase activity"/>
    <property type="evidence" value="ECO:0007669"/>
    <property type="project" value="UniProtKB-KW"/>
</dbReference>
<name>A0A5Q2QF06_9GAMM</name>
<dbReference type="RefSeq" id="WP_153714120.1">
    <property type="nucleotide sequence ID" value="NZ_CP045871.1"/>
</dbReference>
<accession>A0A5Q2QF06</accession>
<evidence type="ECO:0000313" key="1">
    <source>
        <dbReference type="EMBL" id="QGG80616.1"/>
    </source>
</evidence>
<sequence length="144" mass="15803">MPSQREAAISALHVHLSSALTPILVKRNEVLSTAIPNEGLLILRDGDAGEPEVLLSPLRYLYQHRVELEVWVQQAQSSERDQQFDQLLQRLGVALDSAGNLNDAVDLLHTGSPEFSTESIEGGATVKVATIPIFLEFNTRHPLA</sequence>
<gene>
    <name evidence="1" type="ORF">GH975_08550</name>
</gene>
<evidence type="ECO:0000313" key="2">
    <source>
        <dbReference type="Proteomes" id="UP000388235"/>
    </source>
</evidence>
<keyword evidence="2" id="KW-1185">Reference proteome</keyword>
<dbReference type="AlphaFoldDB" id="A0A5Q2QF06"/>
<keyword evidence="1" id="KW-0808">Transferase</keyword>
<dbReference type="Proteomes" id="UP000388235">
    <property type="component" value="Chromosome"/>
</dbReference>
<organism evidence="1 2">
    <name type="scientific">Litorivicinus lipolyticus</name>
    <dbReference type="NCBI Taxonomy" id="418701"/>
    <lineage>
        <taxon>Bacteria</taxon>
        <taxon>Pseudomonadati</taxon>
        <taxon>Pseudomonadota</taxon>
        <taxon>Gammaproteobacteria</taxon>
        <taxon>Oceanospirillales</taxon>
        <taxon>Litorivicinaceae</taxon>
        <taxon>Litorivicinus</taxon>
    </lineage>
</organism>
<reference evidence="1 2" key="1">
    <citation type="submission" date="2019-11" db="EMBL/GenBank/DDBJ databases">
        <authorList>
            <person name="Khan S.A."/>
            <person name="Jeon C.O."/>
            <person name="Chun B.H."/>
        </authorList>
    </citation>
    <scope>NUCLEOTIDE SEQUENCE [LARGE SCALE GENOMIC DNA]</scope>
    <source>
        <strain evidence="1 2">IMCC 1097</strain>
    </source>
</reference>